<proteinExistence type="predicted"/>
<comment type="caution">
    <text evidence="2">The sequence shown here is derived from an EMBL/GenBank/DDBJ whole genome shotgun (WGS) entry which is preliminary data.</text>
</comment>
<keyword evidence="3" id="KW-1185">Reference proteome</keyword>
<protein>
    <recommendedName>
        <fullName evidence="1">DUF4097 domain-containing protein</fullName>
    </recommendedName>
</protein>
<organism evidence="2 3">
    <name type="scientific">Brevibacillus fluminis</name>
    <dbReference type="NCBI Taxonomy" id="511487"/>
    <lineage>
        <taxon>Bacteria</taxon>
        <taxon>Bacillati</taxon>
        <taxon>Bacillota</taxon>
        <taxon>Bacilli</taxon>
        <taxon>Bacillales</taxon>
        <taxon>Paenibacillaceae</taxon>
        <taxon>Brevibacillus</taxon>
    </lineage>
</organism>
<evidence type="ECO:0000313" key="2">
    <source>
        <dbReference type="EMBL" id="RNB90587.1"/>
    </source>
</evidence>
<dbReference type="InterPro" id="IPR025164">
    <property type="entry name" value="Toastrack_DUF4097"/>
</dbReference>
<feature type="domain" description="DUF4097" evidence="1">
    <location>
        <begin position="135"/>
        <end position="285"/>
    </location>
</feature>
<gene>
    <name evidence="2" type="ORF">EDM56_08780</name>
</gene>
<dbReference type="RefSeq" id="WP_122917513.1">
    <property type="nucleotide sequence ID" value="NZ_RHHQ01000007.1"/>
</dbReference>
<evidence type="ECO:0000259" key="1">
    <source>
        <dbReference type="Pfam" id="PF13349"/>
    </source>
</evidence>
<reference evidence="2 3" key="1">
    <citation type="submission" date="2018-10" db="EMBL/GenBank/DDBJ databases">
        <title>Phylogenomics of Brevibacillus.</title>
        <authorList>
            <person name="Dunlap C."/>
        </authorList>
    </citation>
    <scope>NUCLEOTIDE SEQUENCE [LARGE SCALE GENOMIC DNA]</scope>
    <source>
        <strain evidence="2 3">JCM 15716</strain>
    </source>
</reference>
<accession>A0A3M8DUD7</accession>
<dbReference type="Pfam" id="PF13349">
    <property type="entry name" value="DUF4097"/>
    <property type="match status" value="1"/>
</dbReference>
<dbReference type="Gene3D" id="2.160.20.120">
    <property type="match status" value="1"/>
</dbReference>
<dbReference type="Proteomes" id="UP000271031">
    <property type="component" value="Unassembled WGS sequence"/>
</dbReference>
<dbReference type="AlphaFoldDB" id="A0A3M8DUD7"/>
<evidence type="ECO:0000313" key="3">
    <source>
        <dbReference type="Proteomes" id="UP000271031"/>
    </source>
</evidence>
<dbReference type="EMBL" id="RHHQ01000007">
    <property type="protein sequence ID" value="RNB90587.1"/>
    <property type="molecule type" value="Genomic_DNA"/>
</dbReference>
<sequence length="289" mass="31402">MKRILKYVFLLSLLLFFVGAGGLAYTYIKHPDIQFGSIATKKIEEQKKFPADQISTLAVETDTTDISVIPSADVDIHVNLGGQISEQQRKGLTFETSQSKDGTLSVNVKKGIVFGFPFQFDGRLELIISVPQKAFERIELTSSTGDVKIKNAQAKQMKVETSTGNAFAQDSQTQDLAIHTSTGDVKLADLTGRIDLSTDTGNINATFSKKLEQDLTVDSSTGDVAIQLGALPDALRAELESSTGEIRARIKGLQAEEQKEHSFKAAYGTNGPLIRVTTSTGEIELTQKQ</sequence>
<name>A0A3M8DUD7_9BACL</name>